<evidence type="ECO:0000256" key="1">
    <source>
        <dbReference type="ARBA" id="ARBA00005417"/>
    </source>
</evidence>
<evidence type="ECO:0000259" key="6">
    <source>
        <dbReference type="PROSITE" id="PS50893"/>
    </source>
</evidence>
<evidence type="ECO:0000256" key="5">
    <source>
        <dbReference type="SAM" id="MobiDB-lite"/>
    </source>
</evidence>
<dbReference type="InterPro" id="IPR003593">
    <property type="entry name" value="AAA+_ATPase"/>
</dbReference>
<dbReference type="PANTHER" id="PTHR42734">
    <property type="entry name" value="METAL TRANSPORT SYSTEM ATP-BINDING PROTEIN TM_0124-RELATED"/>
    <property type="match status" value="1"/>
</dbReference>
<evidence type="ECO:0000256" key="4">
    <source>
        <dbReference type="ARBA" id="ARBA00022840"/>
    </source>
</evidence>
<dbReference type="PROSITE" id="PS00211">
    <property type="entry name" value="ABC_TRANSPORTER_1"/>
    <property type="match status" value="1"/>
</dbReference>
<keyword evidence="8" id="KW-1185">Reference proteome</keyword>
<evidence type="ECO:0000313" key="7">
    <source>
        <dbReference type="EMBL" id="GAA4936412.1"/>
    </source>
</evidence>
<name>A0ABP9GBA6_9ACTN</name>
<comment type="similarity">
    <text evidence="1">Belongs to the ABC transporter superfamily.</text>
</comment>
<dbReference type="PANTHER" id="PTHR42734:SF5">
    <property type="entry name" value="IRON TRANSPORT SYSTEM ATP-BINDING PROTEIN HI_0361-RELATED"/>
    <property type="match status" value="1"/>
</dbReference>
<feature type="region of interest" description="Disordered" evidence="5">
    <location>
        <begin position="1"/>
        <end position="23"/>
    </location>
</feature>
<accession>A0ABP9GBA6</accession>
<dbReference type="GO" id="GO:0005524">
    <property type="term" value="F:ATP binding"/>
    <property type="evidence" value="ECO:0007669"/>
    <property type="project" value="UniProtKB-KW"/>
</dbReference>
<dbReference type="PROSITE" id="PS50893">
    <property type="entry name" value="ABC_TRANSPORTER_2"/>
    <property type="match status" value="1"/>
</dbReference>
<dbReference type="InterPro" id="IPR003439">
    <property type="entry name" value="ABC_transporter-like_ATP-bd"/>
</dbReference>
<dbReference type="InterPro" id="IPR050153">
    <property type="entry name" value="Metal_Ion_Import_ABC"/>
</dbReference>
<feature type="domain" description="ABC transporter" evidence="6">
    <location>
        <begin position="24"/>
        <end position="258"/>
    </location>
</feature>
<dbReference type="Proteomes" id="UP001499993">
    <property type="component" value="Unassembled WGS sequence"/>
</dbReference>
<keyword evidence="4 7" id="KW-0067">ATP-binding</keyword>
<sequence length="265" mass="27618">MNAVETETAGAARPAPEATAPPAVRAEGVTVRYGDVLALEDVSLSVGQGRICGLLGANGSGKSTLFTAIMGLTAAESGSVCILGADPAAARKRGLVGYVPQSEQVDWAFPVRVADVVMMGRYGRMGPARRPRRADRAAVEQALERTGLSDLAHRQIGALSGGQRKRAFVARGLAQGARVFLLDEPFAGVDKRSEATITEVLSGMRDEGHTLLVSTHDLAGVPGLCDEAVLLQRRLVAHGPPAEVLTPQRLLEAFGIAAHPEGTAA</sequence>
<dbReference type="Gene3D" id="3.40.50.300">
    <property type="entry name" value="P-loop containing nucleotide triphosphate hydrolases"/>
    <property type="match status" value="1"/>
</dbReference>
<keyword evidence="2" id="KW-0813">Transport</keyword>
<dbReference type="InterPro" id="IPR027417">
    <property type="entry name" value="P-loop_NTPase"/>
</dbReference>
<dbReference type="EMBL" id="BAABIK010000007">
    <property type="protein sequence ID" value="GAA4936412.1"/>
    <property type="molecule type" value="Genomic_DNA"/>
</dbReference>
<keyword evidence="3" id="KW-0547">Nucleotide-binding</keyword>
<dbReference type="Pfam" id="PF00005">
    <property type="entry name" value="ABC_tran"/>
    <property type="match status" value="1"/>
</dbReference>
<gene>
    <name evidence="7" type="ORF">GCM10023224_16550</name>
</gene>
<organism evidence="7 8">
    <name type="scientific">Streptomonospora halophila</name>
    <dbReference type="NCBI Taxonomy" id="427369"/>
    <lineage>
        <taxon>Bacteria</taxon>
        <taxon>Bacillati</taxon>
        <taxon>Actinomycetota</taxon>
        <taxon>Actinomycetes</taxon>
        <taxon>Streptosporangiales</taxon>
        <taxon>Nocardiopsidaceae</taxon>
        <taxon>Streptomonospora</taxon>
    </lineage>
</organism>
<protein>
    <submittedName>
        <fullName evidence="7">Metal ABC transporter ATP-binding protein</fullName>
    </submittedName>
</protein>
<dbReference type="CDD" id="cd03235">
    <property type="entry name" value="ABC_Metallic_Cations"/>
    <property type="match status" value="1"/>
</dbReference>
<proteinExistence type="inferred from homology"/>
<reference evidence="8" key="1">
    <citation type="journal article" date="2019" name="Int. J. Syst. Evol. Microbiol.">
        <title>The Global Catalogue of Microorganisms (GCM) 10K type strain sequencing project: providing services to taxonomists for standard genome sequencing and annotation.</title>
        <authorList>
            <consortium name="The Broad Institute Genomics Platform"/>
            <consortium name="The Broad Institute Genome Sequencing Center for Infectious Disease"/>
            <person name="Wu L."/>
            <person name="Ma J."/>
        </authorList>
    </citation>
    <scope>NUCLEOTIDE SEQUENCE [LARGE SCALE GENOMIC DNA]</scope>
    <source>
        <strain evidence="8">JCM 18123</strain>
    </source>
</reference>
<evidence type="ECO:0000313" key="8">
    <source>
        <dbReference type="Proteomes" id="UP001499993"/>
    </source>
</evidence>
<dbReference type="SUPFAM" id="SSF52540">
    <property type="entry name" value="P-loop containing nucleoside triphosphate hydrolases"/>
    <property type="match status" value="1"/>
</dbReference>
<comment type="caution">
    <text evidence="7">The sequence shown here is derived from an EMBL/GenBank/DDBJ whole genome shotgun (WGS) entry which is preliminary data.</text>
</comment>
<dbReference type="InterPro" id="IPR017871">
    <property type="entry name" value="ABC_transporter-like_CS"/>
</dbReference>
<evidence type="ECO:0000256" key="2">
    <source>
        <dbReference type="ARBA" id="ARBA00022448"/>
    </source>
</evidence>
<evidence type="ECO:0000256" key="3">
    <source>
        <dbReference type="ARBA" id="ARBA00022741"/>
    </source>
</evidence>
<dbReference type="SMART" id="SM00382">
    <property type="entry name" value="AAA"/>
    <property type="match status" value="1"/>
</dbReference>